<organism evidence="1 2">
    <name type="scientific">Nitratireductor aestuarii</name>
    <dbReference type="NCBI Taxonomy" id="1735103"/>
    <lineage>
        <taxon>Bacteria</taxon>
        <taxon>Pseudomonadati</taxon>
        <taxon>Pseudomonadota</taxon>
        <taxon>Alphaproteobacteria</taxon>
        <taxon>Hyphomicrobiales</taxon>
        <taxon>Phyllobacteriaceae</taxon>
        <taxon>Nitratireductor</taxon>
    </lineage>
</organism>
<evidence type="ECO:0008006" key="3">
    <source>
        <dbReference type="Google" id="ProtNLM"/>
    </source>
</evidence>
<dbReference type="InterPro" id="IPR036249">
    <property type="entry name" value="Thioredoxin-like_sf"/>
</dbReference>
<evidence type="ECO:0000313" key="1">
    <source>
        <dbReference type="EMBL" id="GGA60989.1"/>
    </source>
</evidence>
<dbReference type="Proteomes" id="UP000636264">
    <property type="component" value="Unassembled WGS sequence"/>
</dbReference>
<comment type="caution">
    <text evidence="1">The sequence shown here is derived from an EMBL/GenBank/DDBJ whole genome shotgun (WGS) entry which is preliminary data.</text>
</comment>
<name>A0A916W2J2_9HYPH</name>
<dbReference type="AlphaFoldDB" id="A0A916W2J2"/>
<reference evidence="1" key="1">
    <citation type="journal article" date="2014" name="Int. J. Syst. Evol. Microbiol.">
        <title>Complete genome sequence of Corynebacterium casei LMG S-19264T (=DSM 44701T), isolated from a smear-ripened cheese.</title>
        <authorList>
            <consortium name="US DOE Joint Genome Institute (JGI-PGF)"/>
            <person name="Walter F."/>
            <person name="Albersmeier A."/>
            <person name="Kalinowski J."/>
            <person name="Ruckert C."/>
        </authorList>
    </citation>
    <scope>NUCLEOTIDE SEQUENCE</scope>
    <source>
        <strain evidence="1">CGMCC 1.15320</strain>
    </source>
</reference>
<dbReference type="SUPFAM" id="SSF52833">
    <property type="entry name" value="Thioredoxin-like"/>
    <property type="match status" value="1"/>
</dbReference>
<reference evidence="1" key="2">
    <citation type="submission" date="2020-09" db="EMBL/GenBank/DDBJ databases">
        <authorList>
            <person name="Sun Q."/>
            <person name="Zhou Y."/>
        </authorList>
    </citation>
    <scope>NUCLEOTIDE SEQUENCE</scope>
    <source>
        <strain evidence="1">CGMCC 1.15320</strain>
    </source>
</reference>
<dbReference type="InterPro" id="IPR010634">
    <property type="entry name" value="DUF1223"/>
</dbReference>
<keyword evidence="2" id="KW-1185">Reference proteome</keyword>
<sequence>MNERGNRGLAPGILAAFVFLGSVAVTNAADKPRAVIELFTSQGCNSCPPADALFRDLAERDDVVALAYHIDYWDYLGWKDALATSENTNRQQAYAEVFGGSVYTPQLVIDGSGHVVGSERDKVEAAVSKAALRGGLSVGVDISSTPSSVLISIDKSETVSGAANIVLIYFQPERVVEIERGQNAGRQMDYRNIVTSFQTVGMWHGDAMRIEIPKNEMEKKGGRCAVLLQRVDADGRPGEILGAAKSTEADW</sequence>
<dbReference type="PANTHER" id="PTHR36057:SF1">
    <property type="entry name" value="LIPOPROTEIN LIPID ATTACHMENT SITE-LIKE PROTEIN, PUTATIVE (DUF1223)-RELATED"/>
    <property type="match status" value="1"/>
</dbReference>
<proteinExistence type="predicted"/>
<dbReference type="EMBL" id="BMIF01000003">
    <property type="protein sequence ID" value="GGA60989.1"/>
    <property type="molecule type" value="Genomic_DNA"/>
</dbReference>
<protein>
    <recommendedName>
        <fullName evidence="3">DUF1223 domain-containing protein</fullName>
    </recommendedName>
</protein>
<dbReference type="PANTHER" id="PTHR36057">
    <property type="match status" value="1"/>
</dbReference>
<dbReference type="Pfam" id="PF06764">
    <property type="entry name" value="DUF1223"/>
    <property type="match status" value="1"/>
</dbReference>
<gene>
    <name evidence="1" type="ORF">GCM10011385_13370</name>
</gene>
<accession>A0A916W2J2</accession>
<evidence type="ECO:0000313" key="2">
    <source>
        <dbReference type="Proteomes" id="UP000636264"/>
    </source>
</evidence>